<proteinExistence type="predicted"/>
<protein>
    <submittedName>
        <fullName evidence="1">Uncharacterized protein</fullName>
    </submittedName>
</protein>
<sequence>MNSLATLTNLGETYISNEFKKIVDGYVKSLVSEHNNKGVPKRGFVPSVRVETIKRKKGQLIPSEALMSIRQAIWKRGWAQGELITPEGKMCLRGGFVYLYQKGYFTLGDGLIAMQYLRDEVRMGNGDSRDWNFIYWNNEPRRTLADVLRVLENCANRARLAGE</sequence>
<keyword evidence="2" id="KW-1185">Reference proteome</keyword>
<gene>
    <name evidence="1" type="ORF">HUN41_00262</name>
</gene>
<dbReference type="Pfam" id="PF19698">
    <property type="entry name" value="DUF6197"/>
    <property type="match status" value="1"/>
</dbReference>
<dbReference type="Proteomes" id="UP000515922">
    <property type="component" value="Segment"/>
</dbReference>
<reference evidence="1 2" key="1">
    <citation type="submission" date="2020-07" db="EMBL/GenBank/DDBJ databases">
        <title>Streptomyces phage Genome sequencing and assembly.</title>
        <authorList>
            <person name="Sharma V."/>
            <person name="Hardy A."/>
            <person name="Frunzke J."/>
        </authorList>
    </citation>
    <scope>NUCLEOTIDE SEQUENCE [LARGE SCALE GENOMIC DNA]</scope>
</reference>
<dbReference type="InterPro" id="IPR045677">
    <property type="entry name" value="DUF6197"/>
</dbReference>
<accession>A0A7G4AWG0</accession>
<organism evidence="1 2">
    <name type="scientific">Streptomyces phage Coruscant</name>
    <dbReference type="NCBI Taxonomy" id="2739834"/>
    <lineage>
        <taxon>Viruses</taxon>
        <taxon>Duplodnaviria</taxon>
        <taxon>Heunggongvirae</taxon>
        <taxon>Uroviricota</taxon>
        <taxon>Caudoviricetes</taxon>
        <taxon>Stanwilliamsviridae</taxon>
        <taxon>Boydwoodruffvirinae</taxon>
        <taxon>Coruscantvirus</taxon>
        <taxon>Coruscantvirus coruscant</taxon>
    </lineage>
</organism>
<name>A0A7G4AWG0_9CAUD</name>
<dbReference type="EMBL" id="MT711976">
    <property type="protein sequence ID" value="QMP84350.1"/>
    <property type="molecule type" value="Genomic_DNA"/>
</dbReference>
<evidence type="ECO:0000313" key="2">
    <source>
        <dbReference type="Proteomes" id="UP000515922"/>
    </source>
</evidence>
<evidence type="ECO:0000313" key="1">
    <source>
        <dbReference type="EMBL" id="QMP84350.1"/>
    </source>
</evidence>